<sequence>MIFWLIDIIFTEKTFSLLSGLPSIHLLPATLMQHRDQEAGTDGMKPVCCAPCEEDQEQVVVFELIVPKAAKIALPRQQPEIGPLTLRENSVTTTVPGRLYVQRQASNTATRAGWCMTATLAAASPTGLRANRR</sequence>
<keyword evidence="2" id="KW-1185">Reference proteome</keyword>
<reference evidence="1 2" key="1">
    <citation type="submission" date="2020-03" db="EMBL/GenBank/DDBJ databases">
        <title>Genomic Encyclopedia of Type Strains, Phase IV (KMG-V): Genome sequencing to study the core and pangenomes of soil and plant-associated prokaryotes.</title>
        <authorList>
            <person name="Whitman W."/>
        </authorList>
    </citation>
    <scope>NUCLEOTIDE SEQUENCE [LARGE SCALE GENOMIC DNA]</scope>
    <source>
        <strain evidence="1 2">1B</strain>
    </source>
</reference>
<dbReference type="RefSeq" id="WP_168673171.1">
    <property type="nucleotide sequence ID" value="NZ_JAAVTK010000005.1"/>
</dbReference>
<comment type="caution">
    <text evidence="1">The sequence shown here is derived from an EMBL/GenBank/DDBJ whole genome shotgun (WGS) entry which is preliminary data.</text>
</comment>
<protein>
    <submittedName>
        <fullName evidence="1">Uncharacterized protein</fullName>
    </submittedName>
</protein>
<dbReference type="Proteomes" id="UP000717634">
    <property type="component" value="Unassembled WGS sequence"/>
</dbReference>
<gene>
    <name evidence="1" type="ORF">HBN54_002155</name>
</gene>
<organism evidence="1 2">
    <name type="scientific">Hymenobacter artigasi</name>
    <dbReference type="NCBI Taxonomy" id="2719616"/>
    <lineage>
        <taxon>Bacteria</taxon>
        <taxon>Pseudomonadati</taxon>
        <taxon>Bacteroidota</taxon>
        <taxon>Cytophagia</taxon>
        <taxon>Cytophagales</taxon>
        <taxon>Hymenobacteraceae</taxon>
        <taxon>Hymenobacter</taxon>
    </lineage>
</organism>
<accession>A0ABX1HKJ4</accession>
<dbReference type="EMBL" id="JAAVTK010000005">
    <property type="protein sequence ID" value="NKI89557.1"/>
    <property type="molecule type" value="Genomic_DNA"/>
</dbReference>
<proteinExistence type="predicted"/>
<evidence type="ECO:0000313" key="2">
    <source>
        <dbReference type="Proteomes" id="UP000717634"/>
    </source>
</evidence>
<name>A0ABX1HKJ4_9BACT</name>
<evidence type="ECO:0000313" key="1">
    <source>
        <dbReference type="EMBL" id="NKI89557.1"/>
    </source>
</evidence>